<dbReference type="EnsemblMetazoa" id="XM_012208951.1">
    <property type="protein sequence ID" value="XP_012064341.1"/>
    <property type="gene ID" value="LOC105627673"/>
</dbReference>
<accession>A0A158P3I3</accession>
<gene>
    <name evidence="2" type="primary">105627673</name>
</gene>
<dbReference type="STRING" id="12957.A0A158P3I3"/>
<dbReference type="EMBL" id="ADTU01008067">
    <property type="status" value="NOT_ANNOTATED_CDS"/>
    <property type="molecule type" value="Genomic_DNA"/>
</dbReference>
<proteinExistence type="inferred from homology"/>
<reference evidence="3" key="1">
    <citation type="journal article" date="2011" name="PLoS Genet.">
        <title>The genome sequence of the leaf-cutter ant Atta cephalotes reveals insights into its obligate symbiotic lifestyle.</title>
        <authorList>
            <person name="Suen G."/>
            <person name="Teiling C."/>
            <person name="Li L."/>
            <person name="Holt C."/>
            <person name="Abouheif E."/>
            <person name="Bornberg-Bauer E."/>
            <person name="Bouffard P."/>
            <person name="Caldera E.J."/>
            <person name="Cash E."/>
            <person name="Cavanaugh A."/>
            <person name="Denas O."/>
            <person name="Elhaik E."/>
            <person name="Fave M.J."/>
            <person name="Gadau J."/>
            <person name="Gibson J.D."/>
            <person name="Graur D."/>
            <person name="Grubbs K.J."/>
            <person name="Hagen D.E."/>
            <person name="Harkins T.T."/>
            <person name="Helmkampf M."/>
            <person name="Hu H."/>
            <person name="Johnson B.R."/>
            <person name="Kim J."/>
            <person name="Marsh S.E."/>
            <person name="Moeller J.A."/>
            <person name="Munoz-Torres M.C."/>
            <person name="Murphy M.C."/>
            <person name="Naughton M.C."/>
            <person name="Nigam S."/>
            <person name="Overson R."/>
            <person name="Rajakumar R."/>
            <person name="Reese J.T."/>
            <person name="Scott J.J."/>
            <person name="Smith C.R."/>
            <person name="Tao S."/>
            <person name="Tsutsui N.D."/>
            <person name="Viljakainen L."/>
            <person name="Wissler L."/>
            <person name="Yandell M.D."/>
            <person name="Zimmer F."/>
            <person name="Taylor J."/>
            <person name="Slater S.C."/>
            <person name="Clifton S.W."/>
            <person name="Warren W.C."/>
            <person name="Elsik C.G."/>
            <person name="Smith C.D."/>
            <person name="Weinstock G.M."/>
            <person name="Gerardo N.M."/>
            <person name="Currie C.R."/>
        </authorList>
    </citation>
    <scope>NUCLEOTIDE SEQUENCE [LARGE SCALE GENOMIC DNA]</scope>
</reference>
<dbReference type="PANTHER" id="PTHR48228">
    <property type="entry name" value="SUCCINYL-COA--D-CITRAMALATE COA-TRANSFERASE"/>
    <property type="match status" value="1"/>
</dbReference>
<keyword evidence="3" id="KW-1185">Reference proteome</keyword>
<dbReference type="Proteomes" id="UP000005205">
    <property type="component" value="Unassembled WGS sequence"/>
</dbReference>
<dbReference type="Gene3D" id="3.40.50.10540">
    <property type="entry name" value="Crotonobetainyl-coa:carnitine coa-transferase, domain 1"/>
    <property type="match status" value="1"/>
</dbReference>
<dbReference type="InterPro" id="IPR003673">
    <property type="entry name" value="CoA-Trfase_fam_III"/>
</dbReference>
<dbReference type="Gene3D" id="3.30.1540.10">
    <property type="entry name" value="formyl-coa transferase, domain 3"/>
    <property type="match status" value="1"/>
</dbReference>
<evidence type="ECO:0000313" key="2">
    <source>
        <dbReference type="EnsemblMetazoa" id="XP_012064341.1"/>
    </source>
</evidence>
<dbReference type="InterPro" id="IPR050509">
    <property type="entry name" value="CoA-transferase_III"/>
</dbReference>
<dbReference type="InterPro" id="IPR023606">
    <property type="entry name" value="CoA-Trfase_III_dom_1_sf"/>
</dbReference>
<comment type="similarity">
    <text evidence="1">Belongs to the CoA-transferase III family.</text>
</comment>
<dbReference type="EMBL" id="ADTU01008065">
    <property type="status" value="NOT_ANNOTATED_CDS"/>
    <property type="molecule type" value="Genomic_DNA"/>
</dbReference>
<dbReference type="InParanoid" id="A0A158P3I3"/>
<dbReference type="eggNOG" id="KOG3957">
    <property type="taxonomic scope" value="Eukaryota"/>
</dbReference>
<dbReference type="Pfam" id="PF02515">
    <property type="entry name" value="CoA_transf_3"/>
    <property type="match status" value="1"/>
</dbReference>
<evidence type="ECO:0008006" key="4">
    <source>
        <dbReference type="Google" id="ProtNLM"/>
    </source>
</evidence>
<name>A0A158P3I3_ATTCE</name>
<sequence>MALKGIKVVELAGLAPGPFCGMILAEFGASVIRVDKLETQSLDCLGHGKRSISLNLKSKEGNNIFKKLSDRSDVIIDTYRRGVMEKLKIGPNELLATNKKLIYARLTGYGQNGSFANMAGHDINYLGLSGLLSLFGRYNEKPIPPINLAADFGGGGLMCALGIILALYERTKSNIGQVIDTSMVEGSAYLGSWLFRSQKMGIWENPRGRNLLDTGSHFYDTYETKDKLFMCVGAIEPQFYEIFLEKLGLSSDEVPQYKNFEENRRKITEIFKTKTQAEWCAIFDGTDACVTPVLNLKDVMLHIHNKQRQTFTIVGDNLFPNPAPRLSRTPGISLGVQRNPQVGENTVQILIELKFQPNEIDYLLSNGIAYQSKHISKL</sequence>
<dbReference type="OrthoDB" id="16747at2759"/>
<dbReference type="KEGG" id="acep:105627673"/>
<dbReference type="SUPFAM" id="SSF89796">
    <property type="entry name" value="CoA-transferase family III (CaiB/BaiF)"/>
    <property type="match status" value="1"/>
</dbReference>
<protein>
    <recommendedName>
        <fullName evidence="4">Alpha-methylacyl-CoA racemase</fullName>
    </recommendedName>
</protein>
<reference evidence="2" key="2">
    <citation type="submission" date="2016-04" db="UniProtKB">
        <authorList>
            <consortium name="EnsemblMetazoa"/>
        </authorList>
    </citation>
    <scope>IDENTIFICATION</scope>
</reference>
<dbReference type="InterPro" id="IPR044855">
    <property type="entry name" value="CoA-Trfase_III_dom3_sf"/>
</dbReference>
<dbReference type="EMBL" id="ADTU01008064">
    <property type="status" value="NOT_ANNOTATED_CDS"/>
    <property type="molecule type" value="Genomic_DNA"/>
</dbReference>
<dbReference type="GO" id="GO:0008111">
    <property type="term" value="F:alpha-methylacyl-CoA racemase activity"/>
    <property type="evidence" value="ECO:0007669"/>
    <property type="project" value="TreeGrafter"/>
</dbReference>
<dbReference type="PANTHER" id="PTHR48228:SF5">
    <property type="entry name" value="ALPHA-METHYLACYL-COA RACEMASE"/>
    <property type="match status" value="1"/>
</dbReference>
<dbReference type="GO" id="GO:0008206">
    <property type="term" value="P:bile acid metabolic process"/>
    <property type="evidence" value="ECO:0007669"/>
    <property type="project" value="TreeGrafter"/>
</dbReference>
<dbReference type="GO" id="GO:0005739">
    <property type="term" value="C:mitochondrion"/>
    <property type="evidence" value="ECO:0007669"/>
    <property type="project" value="TreeGrafter"/>
</dbReference>
<evidence type="ECO:0000256" key="1">
    <source>
        <dbReference type="ARBA" id="ARBA00008383"/>
    </source>
</evidence>
<dbReference type="AlphaFoldDB" id="A0A158P3I3"/>
<organism evidence="2 3">
    <name type="scientific">Atta cephalotes</name>
    <name type="common">Leafcutter ant</name>
    <dbReference type="NCBI Taxonomy" id="12957"/>
    <lineage>
        <taxon>Eukaryota</taxon>
        <taxon>Metazoa</taxon>
        <taxon>Ecdysozoa</taxon>
        <taxon>Arthropoda</taxon>
        <taxon>Hexapoda</taxon>
        <taxon>Insecta</taxon>
        <taxon>Pterygota</taxon>
        <taxon>Neoptera</taxon>
        <taxon>Endopterygota</taxon>
        <taxon>Hymenoptera</taxon>
        <taxon>Apocrita</taxon>
        <taxon>Aculeata</taxon>
        <taxon>Formicoidea</taxon>
        <taxon>Formicidae</taxon>
        <taxon>Myrmicinae</taxon>
        <taxon>Atta</taxon>
    </lineage>
</organism>
<dbReference type="FunCoup" id="A0A158P3I3">
    <property type="interactions" value="273"/>
</dbReference>
<dbReference type="EMBL" id="ADTU01008066">
    <property type="status" value="NOT_ANNOTATED_CDS"/>
    <property type="molecule type" value="Genomic_DNA"/>
</dbReference>
<evidence type="ECO:0000313" key="3">
    <source>
        <dbReference type="Proteomes" id="UP000005205"/>
    </source>
</evidence>